<dbReference type="InterPro" id="IPR015797">
    <property type="entry name" value="NUDIX_hydrolase-like_dom_sf"/>
</dbReference>
<dbReference type="RefSeq" id="WP_250722527.1">
    <property type="nucleotide sequence ID" value="NZ_CP098400.1"/>
</dbReference>
<reference evidence="2" key="1">
    <citation type="submission" date="2022-05" db="EMBL/GenBank/DDBJ databases">
        <authorList>
            <person name="Sun X."/>
        </authorList>
    </citation>
    <scope>NUCLEOTIDE SEQUENCE</scope>
    <source>
        <strain evidence="2">Ai-910</strain>
    </source>
</reference>
<dbReference type="Gene3D" id="3.90.79.10">
    <property type="entry name" value="Nucleoside Triphosphate Pyrophosphohydrolase"/>
    <property type="match status" value="1"/>
</dbReference>
<dbReference type="InterPro" id="IPR036390">
    <property type="entry name" value="WH_DNA-bd_sf"/>
</dbReference>
<reference evidence="2" key="2">
    <citation type="submission" date="2022-06" db="EMBL/GenBank/DDBJ databases">
        <title>Xiashengella guii gen. nov. sp. nov., a bacterium isolated form anaerobic digestion tank.</title>
        <authorList>
            <person name="Huang H."/>
        </authorList>
    </citation>
    <scope>NUCLEOTIDE SEQUENCE</scope>
    <source>
        <strain evidence="2">Ai-910</strain>
    </source>
</reference>
<evidence type="ECO:0000259" key="1">
    <source>
        <dbReference type="Pfam" id="PF21906"/>
    </source>
</evidence>
<name>A0A9J6ZMB2_9BACT</name>
<dbReference type="InterPro" id="IPR036388">
    <property type="entry name" value="WH-like_DNA-bd_sf"/>
</dbReference>
<keyword evidence="3" id="KW-1185">Reference proteome</keyword>
<protein>
    <submittedName>
        <fullName evidence="2">NUDIX hydrolase</fullName>
    </submittedName>
</protein>
<dbReference type="InterPro" id="IPR054105">
    <property type="entry name" value="WHD_NrtR"/>
</dbReference>
<sequence length="254" mass="29568">MEGDSIHKYKRGVINNFVSVDCVIFGFDFNRLNVLLVDRVLIDESTGEEIVNDLTLTGNHIYENEDLDEAAARILFDLTGLEDIYLKQFKAFGSPTRISREKDKIWLKASGRNPEDRIVTVGYYSLLDIDQVTLQWKGRDVRWTPVAEVTDLGFDHVDILNEALKELRKDLIREPIGFELLPEKFTLSHLQRVYEVILGVNLDKRNFRKKVARMKYLRQLDEKQVGVAHKPARLYTFDKDTYEATRRELLDFAI</sequence>
<evidence type="ECO:0000313" key="3">
    <source>
        <dbReference type="Proteomes" id="UP001056426"/>
    </source>
</evidence>
<evidence type="ECO:0000313" key="2">
    <source>
        <dbReference type="EMBL" id="URW79004.1"/>
    </source>
</evidence>
<dbReference type="CDD" id="cd18873">
    <property type="entry name" value="NUDIX_NadM_like"/>
    <property type="match status" value="1"/>
</dbReference>
<gene>
    <name evidence="2" type="ORF">M9189_09070</name>
</gene>
<dbReference type="Gene3D" id="1.10.10.10">
    <property type="entry name" value="Winged helix-like DNA-binding domain superfamily/Winged helix DNA-binding domain"/>
    <property type="match status" value="1"/>
</dbReference>
<dbReference type="SUPFAM" id="SSF55811">
    <property type="entry name" value="Nudix"/>
    <property type="match status" value="1"/>
</dbReference>
<accession>A0A9J6ZMB2</accession>
<proteinExistence type="predicted"/>
<dbReference type="GO" id="GO:0016787">
    <property type="term" value="F:hydrolase activity"/>
    <property type="evidence" value="ECO:0007669"/>
    <property type="project" value="UniProtKB-KW"/>
</dbReference>
<dbReference type="AlphaFoldDB" id="A0A9J6ZMB2"/>
<keyword evidence="2" id="KW-0378">Hydrolase</keyword>
<dbReference type="EMBL" id="CP098400">
    <property type="protein sequence ID" value="URW79004.1"/>
    <property type="molecule type" value="Genomic_DNA"/>
</dbReference>
<dbReference type="SUPFAM" id="SSF46785">
    <property type="entry name" value="Winged helix' DNA-binding domain"/>
    <property type="match status" value="1"/>
</dbReference>
<organism evidence="2 3">
    <name type="scientific">Xiashengella succiniciproducens</name>
    <dbReference type="NCBI Taxonomy" id="2949635"/>
    <lineage>
        <taxon>Bacteria</taxon>
        <taxon>Pseudomonadati</taxon>
        <taxon>Bacteroidota</taxon>
        <taxon>Bacteroidia</taxon>
        <taxon>Marinilabiliales</taxon>
        <taxon>Marinilabiliaceae</taxon>
        <taxon>Xiashengella</taxon>
    </lineage>
</organism>
<dbReference type="KEGG" id="alkq:M9189_09070"/>
<feature type="domain" description="NrtR DNA-binding winged helix" evidence="1">
    <location>
        <begin position="177"/>
        <end position="237"/>
    </location>
</feature>
<dbReference type="Proteomes" id="UP001056426">
    <property type="component" value="Chromosome"/>
</dbReference>
<dbReference type="Pfam" id="PF21906">
    <property type="entry name" value="WHD_NrtR"/>
    <property type="match status" value="1"/>
</dbReference>